<feature type="transmembrane region" description="Helical" evidence="1">
    <location>
        <begin position="12"/>
        <end position="35"/>
    </location>
</feature>
<dbReference type="EMBL" id="MN740698">
    <property type="protein sequence ID" value="QHU08593.1"/>
    <property type="molecule type" value="Genomic_DNA"/>
</dbReference>
<evidence type="ECO:0000313" key="2">
    <source>
        <dbReference type="EMBL" id="QHU08593.1"/>
    </source>
</evidence>
<proteinExistence type="predicted"/>
<keyword evidence="1" id="KW-0472">Membrane</keyword>
<accession>A0A6C0JT92</accession>
<organism evidence="2">
    <name type="scientific">viral metagenome</name>
    <dbReference type="NCBI Taxonomy" id="1070528"/>
    <lineage>
        <taxon>unclassified sequences</taxon>
        <taxon>metagenomes</taxon>
        <taxon>organismal metagenomes</taxon>
    </lineage>
</organism>
<dbReference type="AlphaFoldDB" id="A0A6C0JT92"/>
<sequence>MEALGATTAVTVTITVIAVTTVATTGIAVAVLVGANSLYSLLAKLSLTTIYL</sequence>
<keyword evidence="1" id="KW-1133">Transmembrane helix</keyword>
<reference evidence="2" key="1">
    <citation type="journal article" date="2020" name="Nature">
        <title>Giant virus diversity and host interactions through global metagenomics.</title>
        <authorList>
            <person name="Schulz F."/>
            <person name="Roux S."/>
            <person name="Paez-Espino D."/>
            <person name="Jungbluth S."/>
            <person name="Walsh D.A."/>
            <person name="Denef V.J."/>
            <person name="McMahon K.D."/>
            <person name="Konstantinidis K.T."/>
            <person name="Eloe-Fadrosh E.A."/>
            <person name="Kyrpides N.C."/>
            <person name="Woyke T."/>
        </authorList>
    </citation>
    <scope>NUCLEOTIDE SEQUENCE</scope>
    <source>
        <strain evidence="2">GVMAG-S-1063924-116</strain>
    </source>
</reference>
<protein>
    <submittedName>
        <fullName evidence="2">Uncharacterized protein</fullName>
    </submittedName>
</protein>
<evidence type="ECO:0000256" key="1">
    <source>
        <dbReference type="SAM" id="Phobius"/>
    </source>
</evidence>
<name>A0A6C0JT92_9ZZZZ</name>
<keyword evidence="1" id="KW-0812">Transmembrane</keyword>